<evidence type="ECO:0000256" key="1">
    <source>
        <dbReference type="ARBA" id="ARBA00004613"/>
    </source>
</evidence>
<feature type="compositionally biased region" description="Basic residues" evidence="5">
    <location>
        <begin position="24"/>
        <end position="33"/>
    </location>
</feature>
<feature type="compositionally biased region" description="Low complexity" evidence="5">
    <location>
        <begin position="34"/>
        <end position="43"/>
    </location>
</feature>
<name>A0AAV5DGN6_ELECO</name>
<evidence type="ECO:0000256" key="4">
    <source>
        <dbReference type="ARBA" id="ARBA00023180"/>
    </source>
</evidence>
<evidence type="ECO:0000313" key="10">
    <source>
        <dbReference type="Proteomes" id="UP001054889"/>
    </source>
</evidence>
<dbReference type="SMART" id="SM00837">
    <property type="entry name" value="DPBB_1"/>
    <property type="match status" value="1"/>
</dbReference>
<dbReference type="InterPro" id="IPR007112">
    <property type="entry name" value="Expansin/allergen_DPBB_dom"/>
</dbReference>
<dbReference type="PROSITE" id="PS50842">
    <property type="entry name" value="EXPANSIN_EG45"/>
    <property type="match status" value="1"/>
</dbReference>
<dbReference type="Pfam" id="PF03330">
    <property type="entry name" value="DPBB_1"/>
    <property type="match status" value="1"/>
</dbReference>
<evidence type="ECO:0000256" key="6">
    <source>
        <dbReference type="SAM" id="SignalP"/>
    </source>
</evidence>
<accession>A0AAV5DGN6</accession>
<reference evidence="9" key="1">
    <citation type="journal article" date="2018" name="DNA Res.">
        <title>Multiple hybrid de novo genome assembly of finger millet, an orphan allotetraploid crop.</title>
        <authorList>
            <person name="Hatakeyama M."/>
            <person name="Aluri S."/>
            <person name="Balachadran M.T."/>
            <person name="Sivarajan S.R."/>
            <person name="Patrignani A."/>
            <person name="Gruter S."/>
            <person name="Poveda L."/>
            <person name="Shimizu-Inatsugi R."/>
            <person name="Baeten J."/>
            <person name="Francoijs K.J."/>
            <person name="Nataraja K.N."/>
            <person name="Reddy Y.A.N."/>
            <person name="Phadnis S."/>
            <person name="Ravikumar R.L."/>
            <person name="Schlapbach R."/>
            <person name="Sreeman S.M."/>
            <person name="Shimizu K.K."/>
        </authorList>
    </citation>
    <scope>NUCLEOTIDE SEQUENCE</scope>
</reference>
<proteinExistence type="inferred from homology"/>
<dbReference type="Pfam" id="PF01357">
    <property type="entry name" value="Expansin_C"/>
    <property type="match status" value="1"/>
</dbReference>
<reference evidence="9" key="2">
    <citation type="submission" date="2021-12" db="EMBL/GenBank/DDBJ databases">
        <title>Resequencing data analysis of finger millet.</title>
        <authorList>
            <person name="Hatakeyama M."/>
            <person name="Aluri S."/>
            <person name="Balachadran M.T."/>
            <person name="Sivarajan S.R."/>
            <person name="Poveda L."/>
            <person name="Shimizu-Inatsugi R."/>
            <person name="Schlapbach R."/>
            <person name="Sreeman S.M."/>
            <person name="Shimizu K.K."/>
        </authorList>
    </citation>
    <scope>NUCLEOTIDE SEQUENCE</scope>
</reference>
<keyword evidence="3" id="KW-0964">Secreted</keyword>
<comment type="caution">
    <text evidence="9">The sequence shown here is derived from an EMBL/GenBank/DDBJ whole genome shotgun (WGS) entry which is preliminary data.</text>
</comment>
<dbReference type="InterPro" id="IPR005795">
    <property type="entry name" value="LolPI"/>
</dbReference>
<evidence type="ECO:0000259" key="8">
    <source>
        <dbReference type="PROSITE" id="PS50843"/>
    </source>
</evidence>
<evidence type="ECO:0000313" key="9">
    <source>
        <dbReference type="EMBL" id="GJN09390.1"/>
    </source>
</evidence>
<feature type="domain" description="Expansin-like EG45" evidence="7">
    <location>
        <begin position="97"/>
        <end position="203"/>
    </location>
</feature>
<dbReference type="AlphaFoldDB" id="A0AAV5DGN6"/>
<dbReference type="Gene3D" id="2.60.40.760">
    <property type="entry name" value="Expansin, cellulose-binding-like domain"/>
    <property type="match status" value="1"/>
</dbReference>
<keyword evidence="6" id="KW-0732">Signal</keyword>
<dbReference type="CDD" id="cd22275">
    <property type="entry name" value="DPBB_EXPB_N"/>
    <property type="match status" value="1"/>
</dbReference>
<dbReference type="InterPro" id="IPR007118">
    <property type="entry name" value="Expan_Lol_pI"/>
</dbReference>
<comment type="subcellular location">
    <subcellularLocation>
        <location evidence="1">Secreted</location>
    </subcellularLocation>
</comment>
<keyword evidence="10" id="KW-1185">Reference proteome</keyword>
<dbReference type="PRINTS" id="PR00829">
    <property type="entry name" value="LOLP1ALLERGN"/>
</dbReference>
<feature type="signal peptide" evidence="6">
    <location>
        <begin position="1"/>
        <end position="23"/>
    </location>
</feature>
<dbReference type="Proteomes" id="UP001054889">
    <property type="component" value="Unassembled WGS sequence"/>
</dbReference>
<dbReference type="SUPFAM" id="SSF50685">
    <property type="entry name" value="Barwin-like endoglucanases"/>
    <property type="match status" value="1"/>
</dbReference>
<dbReference type="SUPFAM" id="SSF49590">
    <property type="entry name" value="PHL pollen allergen"/>
    <property type="match status" value="1"/>
</dbReference>
<dbReference type="InterPro" id="IPR007117">
    <property type="entry name" value="Expansin_CBD"/>
</dbReference>
<dbReference type="GO" id="GO:0005576">
    <property type="term" value="C:extracellular region"/>
    <property type="evidence" value="ECO:0007669"/>
    <property type="project" value="UniProtKB-SubCell"/>
</dbReference>
<dbReference type="InterPro" id="IPR036908">
    <property type="entry name" value="RlpA-like_sf"/>
</dbReference>
<feature type="chain" id="PRO_5043865084" evidence="6">
    <location>
        <begin position="24"/>
        <end position="308"/>
    </location>
</feature>
<dbReference type="PANTHER" id="PTHR31692">
    <property type="entry name" value="EXPANSIN-B3"/>
    <property type="match status" value="1"/>
</dbReference>
<comment type="similarity">
    <text evidence="2">Belongs to the expansin family. Expansin B subfamily.</text>
</comment>
<organism evidence="9 10">
    <name type="scientific">Eleusine coracana subsp. coracana</name>
    <dbReference type="NCBI Taxonomy" id="191504"/>
    <lineage>
        <taxon>Eukaryota</taxon>
        <taxon>Viridiplantae</taxon>
        <taxon>Streptophyta</taxon>
        <taxon>Embryophyta</taxon>
        <taxon>Tracheophyta</taxon>
        <taxon>Spermatophyta</taxon>
        <taxon>Magnoliopsida</taxon>
        <taxon>Liliopsida</taxon>
        <taxon>Poales</taxon>
        <taxon>Poaceae</taxon>
        <taxon>PACMAD clade</taxon>
        <taxon>Chloridoideae</taxon>
        <taxon>Cynodonteae</taxon>
        <taxon>Eleusininae</taxon>
        <taxon>Eleusine</taxon>
    </lineage>
</organism>
<dbReference type="PROSITE" id="PS50843">
    <property type="entry name" value="EXPANSIN_CBD"/>
    <property type="match status" value="1"/>
</dbReference>
<gene>
    <name evidence="9" type="primary">ga27393</name>
    <name evidence="9" type="ORF">PR202_ga27393</name>
</gene>
<feature type="region of interest" description="Disordered" evidence="5">
    <location>
        <begin position="24"/>
        <end position="59"/>
    </location>
</feature>
<protein>
    <submittedName>
        <fullName evidence="9">Uncharacterized protein</fullName>
    </submittedName>
</protein>
<dbReference type="Gene3D" id="2.40.40.10">
    <property type="entry name" value="RlpA-like domain"/>
    <property type="match status" value="1"/>
</dbReference>
<evidence type="ECO:0000256" key="5">
    <source>
        <dbReference type="SAM" id="MobiDB-lite"/>
    </source>
</evidence>
<feature type="domain" description="Expansin-like CBD" evidence="8">
    <location>
        <begin position="216"/>
        <end position="303"/>
    </location>
</feature>
<evidence type="ECO:0000256" key="3">
    <source>
        <dbReference type="ARBA" id="ARBA00022525"/>
    </source>
</evidence>
<sequence length="308" mass="32564">MRMMAAALLWVLVATSNNHACCANKHKSGKQSHKGGAAHASPIPSLPPPPPAASSGGGGYGGGGYGGGNNNGSTGGWLNARATWYGAPNGAGPEDNGGACGFKNVHMPPFSAMTSCGNEPIFKDGLGCGSCYQIRCVANAACSGIPETVIITDMNYYPVAPYHFDLSGTAFGAMAKDDRNDELRHAGIIDIQFKRVPCLYPGLTVTFHVEHGSNPYYLAVLVEYANGDGDVVQVDLMESLPDSGEPTGVWVPMHQSWGSIWRMDSHRALQGPFTLRITNESGGMLVADQVIPADWQPDQVYSSIVQFD</sequence>
<dbReference type="InterPro" id="IPR036749">
    <property type="entry name" value="Expansin_CBD_sf"/>
</dbReference>
<evidence type="ECO:0000259" key="7">
    <source>
        <dbReference type="PROSITE" id="PS50842"/>
    </source>
</evidence>
<dbReference type="EMBL" id="BQKI01000015">
    <property type="protein sequence ID" value="GJN09390.1"/>
    <property type="molecule type" value="Genomic_DNA"/>
</dbReference>
<evidence type="ECO:0000256" key="2">
    <source>
        <dbReference type="ARBA" id="ARBA00005650"/>
    </source>
</evidence>
<dbReference type="PRINTS" id="PR01225">
    <property type="entry name" value="EXPANSNFAMLY"/>
</dbReference>
<keyword evidence="4" id="KW-0325">Glycoprotein</keyword>
<dbReference type="PANTHER" id="PTHR31692:SF86">
    <property type="entry name" value="EXPANSIN-B4"/>
    <property type="match status" value="1"/>
</dbReference>
<dbReference type="InterPro" id="IPR009009">
    <property type="entry name" value="RlpA-like_DPBB"/>
</dbReference>